<dbReference type="InterPro" id="IPR019056">
    <property type="entry name" value="Phage_TAC_6"/>
</dbReference>
<dbReference type="RefSeq" id="WP_198075847.1">
    <property type="nucleotide sequence ID" value="NZ_JAEDAE010000005.1"/>
</dbReference>
<dbReference type="Proteomes" id="UP000625631">
    <property type="component" value="Unassembled WGS sequence"/>
</dbReference>
<accession>A0ABS0Q8L5</accession>
<name>A0ABS0Q8L5_9BACT</name>
<evidence type="ECO:0000313" key="2">
    <source>
        <dbReference type="Proteomes" id="UP000625631"/>
    </source>
</evidence>
<sequence>METFGIGELGLKPKAFWRLTWREYRMRADAFHRQEIRAWRRTRWLGTILLNVHRGEDDPAQLPEEVLYLPGDPPLLTISPEELDAELARVAALDPDWL</sequence>
<evidence type="ECO:0000313" key="1">
    <source>
        <dbReference type="EMBL" id="MBH8558996.1"/>
    </source>
</evidence>
<protein>
    <submittedName>
        <fullName evidence="1">Phage tail assembly chaperone</fullName>
    </submittedName>
</protein>
<keyword evidence="2" id="KW-1185">Reference proteome</keyword>
<proteinExistence type="predicted"/>
<comment type="caution">
    <text evidence="1">The sequence shown here is derived from an EMBL/GenBank/DDBJ whole genome shotgun (WGS) entry which is preliminary data.</text>
</comment>
<dbReference type="EMBL" id="JAEDAE010000005">
    <property type="protein sequence ID" value="MBH8558996.1"/>
    <property type="molecule type" value="Genomic_DNA"/>
</dbReference>
<gene>
    <name evidence="1" type="ORF">I7X13_13100</name>
</gene>
<organism evidence="1 2">
    <name type="scientific">Hymenobacter negativus</name>
    <dbReference type="NCBI Taxonomy" id="2795026"/>
    <lineage>
        <taxon>Bacteria</taxon>
        <taxon>Pseudomonadati</taxon>
        <taxon>Bacteroidota</taxon>
        <taxon>Cytophagia</taxon>
        <taxon>Cytophagales</taxon>
        <taxon>Hymenobacteraceae</taxon>
        <taxon>Hymenobacter</taxon>
    </lineage>
</organism>
<dbReference type="Pfam" id="PF09550">
    <property type="entry name" value="Phage_TAC_6"/>
    <property type="match status" value="1"/>
</dbReference>
<reference evidence="1 2" key="1">
    <citation type="submission" date="2020-12" db="EMBL/GenBank/DDBJ databases">
        <title>Hymenobacter sp.</title>
        <authorList>
            <person name="Kim M.K."/>
        </authorList>
    </citation>
    <scope>NUCLEOTIDE SEQUENCE [LARGE SCALE GENOMIC DNA]</scope>
    <source>
        <strain evidence="1 2">BT442</strain>
    </source>
</reference>